<organism evidence="3 4">
    <name type="scientific">Pseudocercospora musae</name>
    <dbReference type="NCBI Taxonomy" id="113226"/>
    <lineage>
        <taxon>Eukaryota</taxon>
        <taxon>Fungi</taxon>
        <taxon>Dikarya</taxon>
        <taxon>Ascomycota</taxon>
        <taxon>Pezizomycotina</taxon>
        <taxon>Dothideomycetes</taxon>
        <taxon>Dothideomycetidae</taxon>
        <taxon>Mycosphaerellales</taxon>
        <taxon>Mycosphaerellaceae</taxon>
        <taxon>Pseudocercospora</taxon>
    </lineage>
</organism>
<dbReference type="PROSITE" id="PS50048">
    <property type="entry name" value="ZN2_CY6_FUNGAL_2"/>
    <property type="match status" value="1"/>
</dbReference>
<dbReference type="Pfam" id="PF11951">
    <property type="entry name" value="Fungal_trans_2"/>
    <property type="match status" value="1"/>
</dbReference>
<dbReference type="SUPFAM" id="SSF57701">
    <property type="entry name" value="Zn2/Cys6 DNA-binding domain"/>
    <property type="match status" value="1"/>
</dbReference>
<gene>
    <name evidence="3" type="ORF">AC579_7901</name>
</gene>
<dbReference type="GO" id="GO:0000981">
    <property type="term" value="F:DNA-binding transcription factor activity, RNA polymerase II-specific"/>
    <property type="evidence" value="ECO:0007669"/>
    <property type="project" value="InterPro"/>
</dbReference>
<sequence length="615" mass="68509">MVYLGRPSRGCQACKTRRIKCDETRPACNNCIKTNRECPGLPNEVDLIFRAEQPGTSRKKAKKGKSEIVVSVLKSLVDEYGEHQQLAEERGSKVAPQPPTSQIDQWYGDVSPTSLGSPAGQTADLVEQMSLNPPIEKQATAFFFNNFVLPPRNKETTRGFLELAVPLFNVSKEGSPLHFATEAVSVSIIANWPGRRHLQQKSARLYGQALAATQKALQDPVEATSDTTLLAILMFSLYESVTSSDRSVQAWAKHIEGAVAIVRARGTQQFANRQSLLLFRAVRTQMLTNAIQQRREIPDFPGVKGWVGDIGEDQTAASTLIKHSVRLPTLLTKAKPLFLSKKTPQTIAQVTEMLNEAYEIQRGLLEWEQQIPAQWGYRSIANRRFSAPDVDNIDELDVWPGPTMHVYKDVHIACIRNNNRVSQILCCSIVIDALKWLSGDLALCMSDDRFISARHRLQVLVDEICYSVPFHMYGQDLSEDLQSGRRIRNASQAIGGYFLIWPLYTASTMQEIPDIQRRWMRGRLAAISRQHGLDQSSIMACLNRGRSGANWNPGVGTRKHRLSEPSAYSGFTTLTCSSSSIIFQRLGELFSRIEMHSGASKTDIMAACCEAPGEA</sequence>
<dbReference type="STRING" id="113226.A0A139IEK9"/>
<dbReference type="Pfam" id="PF00172">
    <property type="entry name" value="Zn_clus"/>
    <property type="match status" value="1"/>
</dbReference>
<reference evidence="3 4" key="1">
    <citation type="submission" date="2015-07" db="EMBL/GenBank/DDBJ databases">
        <title>Comparative genomics of the Sigatoka disease complex on banana suggests a link between parallel evolutionary changes in Pseudocercospora fijiensis and Pseudocercospora eumusae and increased virulence on the banana host.</title>
        <authorList>
            <person name="Chang T.-C."/>
            <person name="Salvucci A."/>
            <person name="Crous P.W."/>
            <person name="Stergiopoulos I."/>
        </authorList>
    </citation>
    <scope>NUCLEOTIDE SEQUENCE [LARGE SCALE GENOMIC DNA]</scope>
    <source>
        <strain evidence="3 4">CBS 116634</strain>
    </source>
</reference>
<dbReference type="EMBL" id="LFZO01000126">
    <property type="protein sequence ID" value="KXT13188.1"/>
    <property type="molecule type" value="Genomic_DNA"/>
</dbReference>
<dbReference type="EMBL" id="LFZO01000126">
    <property type="protein sequence ID" value="KXT13187.1"/>
    <property type="molecule type" value="Genomic_DNA"/>
</dbReference>
<keyword evidence="4" id="KW-1185">Reference proteome</keyword>
<dbReference type="PANTHER" id="PTHR38791:SF13">
    <property type="entry name" value="ZN(2)-C6 FUNGAL-TYPE DOMAIN-CONTAINING PROTEIN"/>
    <property type="match status" value="1"/>
</dbReference>
<dbReference type="AlphaFoldDB" id="A0A139IEK9"/>
<dbReference type="SMART" id="SM00066">
    <property type="entry name" value="GAL4"/>
    <property type="match status" value="1"/>
</dbReference>
<protein>
    <recommendedName>
        <fullName evidence="2">Zn(2)-C6 fungal-type domain-containing protein</fullName>
    </recommendedName>
</protein>
<dbReference type="Gene3D" id="4.10.240.10">
    <property type="entry name" value="Zn(2)-C6 fungal-type DNA-binding domain"/>
    <property type="match status" value="1"/>
</dbReference>
<name>A0A139IEK9_9PEZI</name>
<keyword evidence="1" id="KW-0539">Nucleus</keyword>
<dbReference type="PROSITE" id="PS00463">
    <property type="entry name" value="ZN2_CY6_FUNGAL_1"/>
    <property type="match status" value="1"/>
</dbReference>
<feature type="domain" description="Zn(2)-C6 fungal-type" evidence="2">
    <location>
        <begin position="10"/>
        <end position="38"/>
    </location>
</feature>
<dbReference type="OrthoDB" id="4491390at2759"/>
<dbReference type="InterPro" id="IPR021858">
    <property type="entry name" value="Fun_TF"/>
</dbReference>
<evidence type="ECO:0000259" key="2">
    <source>
        <dbReference type="PROSITE" id="PS50048"/>
    </source>
</evidence>
<accession>A0A139IEK9</accession>
<dbReference type="Proteomes" id="UP000073492">
    <property type="component" value="Unassembled WGS sequence"/>
</dbReference>
<comment type="caution">
    <text evidence="3">The sequence shown here is derived from an EMBL/GenBank/DDBJ whole genome shotgun (WGS) entry which is preliminary data.</text>
</comment>
<evidence type="ECO:0000313" key="3">
    <source>
        <dbReference type="EMBL" id="KXT13188.1"/>
    </source>
</evidence>
<evidence type="ECO:0000256" key="1">
    <source>
        <dbReference type="ARBA" id="ARBA00023242"/>
    </source>
</evidence>
<dbReference type="GO" id="GO:0008270">
    <property type="term" value="F:zinc ion binding"/>
    <property type="evidence" value="ECO:0007669"/>
    <property type="project" value="InterPro"/>
</dbReference>
<evidence type="ECO:0000313" key="4">
    <source>
        <dbReference type="Proteomes" id="UP000073492"/>
    </source>
</evidence>
<dbReference type="InterPro" id="IPR053175">
    <property type="entry name" value="DHMBA_Reg_Transcription_Factor"/>
</dbReference>
<dbReference type="CDD" id="cd00067">
    <property type="entry name" value="GAL4"/>
    <property type="match status" value="1"/>
</dbReference>
<dbReference type="PANTHER" id="PTHR38791">
    <property type="entry name" value="ZN(II)2CYS6 TRANSCRIPTION FACTOR (EUROFUNG)-RELATED-RELATED"/>
    <property type="match status" value="1"/>
</dbReference>
<dbReference type="InterPro" id="IPR001138">
    <property type="entry name" value="Zn2Cys6_DnaBD"/>
</dbReference>
<dbReference type="InterPro" id="IPR036864">
    <property type="entry name" value="Zn2-C6_fun-type_DNA-bd_sf"/>
</dbReference>
<proteinExistence type="predicted"/>